<evidence type="ECO:0000256" key="1">
    <source>
        <dbReference type="SAM" id="MobiDB-lite"/>
    </source>
</evidence>
<dbReference type="PANTHER" id="PTHR30595">
    <property type="entry name" value="GLPR-RELATED TRANSCRIPTIONAL REPRESSOR"/>
    <property type="match status" value="1"/>
</dbReference>
<dbReference type="EMBL" id="FLUV01000679">
    <property type="protein sequence ID" value="SBW20210.1"/>
    <property type="molecule type" value="Genomic_DNA"/>
</dbReference>
<accession>A0A1C3NW07</accession>
<feature type="region of interest" description="Disordered" evidence="1">
    <location>
        <begin position="634"/>
        <end position="657"/>
    </location>
</feature>
<dbReference type="AlphaFoldDB" id="A0A1C3NW07"/>
<keyword evidence="4" id="KW-1185">Reference proteome</keyword>
<organism evidence="3 4">
    <name type="scientific">Candidatus Protofrankia californiensis</name>
    <dbReference type="NCBI Taxonomy" id="1839754"/>
    <lineage>
        <taxon>Bacteria</taxon>
        <taxon>Bacillati</taxon>
        <taxon>Actinomycetota</taxon>
        <taxon>Actinomycetes</taxon>
        <taxon>Frankiales</taxon>
        <taxon>Frankiaceae</taxon>
        <taxon>Protofrankia</taxon>
    </lineage>
</organism>
<dbReference type="InterPro" id="IPR038475">
    <property type="entry name" value="RecG_C_sf"/>
</dbReference>
<dbReference type="Proteomes" id="UP000199013">
    <property type="component" value="Unassembled WGS sequence"/>
</dbReference>
<gene>
    <name evidence="3" type="ORF">FDG2_1624</name>
</gene>
<dbReference type="InterPro" id="IPR038461">
    <property type="entry name" value="Schlafen_AlbA_2_dom_sf"/>
</dbReference>
<dbReference type="PANTHER" id="PTHR30595:SF6">
    <property type="entry name" value="SCHLAFEN ALBA-2 DOMAIN-CONTAINING PROTEIN"/>
    <property type="match status" value="1"/>
</dbReference>
<evidence type="ECO:0000259" key="2">
    <source>
        <dbReference type="Pfam" id="PF04326"/>
    </source>
</evidence>
<dbReference type="Gene3D" id="3.30.565.60">
    <property type="match status" value="1"/>
</dbReference>
<dbReference type="InterPro" id="IPR007421">
    <property type="entry name" value="Schlafen_AlbA_2_dom"/>
</dbReference>
<evidence type="ECO:0000313" key="3">
    <source>
        <dbReference type="EMBL" id="SBW20210.1"/>
    </source>
</evidence>
<name>A0A1C3NW07_9ACTN</name>
<dbReference type="Pfam" id="PF04326">
    <property type="entry name" value="SLFN_AlbA_2"/>
    <property type="match status" value="1"/>
</dbReference>
<dbReference type="Pfam" id="PF13749">
    <property type="entry name" value="HATPase_c_4"/>
    <property type="match status" value="1"/>
</dbReference>
<evidence type="ECO:0000313" key="4">
    <source>
        <dbReference type="Proteomes" id="UP000199013"/>
    </source>
</evidence>
<proteinExistence type="predicted"/>
<protein>
    <recommendedName>
        <fullName evidence="2">Schlafen AlbA-2 domain-containing protein</fullName>
    </recommendedName>
</protein>
<feature type="domain" description="Schlafen AlbA-2" evidence="2">
    <location>
        <begin position="14"/>
        <end position="144"/>
    </location>
</feature>
<sequence>MTGLVDLDELARRENEQTEWKENVADVDNVVATLSAFANDLQNLGGGYVVCGVREEKDEHGFPRLRRIGLTSNRLKEIEGSVLGLCRTNVSPPITPLVEEIEIGDPRLRILVFLQPATGSAHTFRKRSDGAKHYVRVSRETREARNGTLKDLLVRKGALEPWDRRPCNGATEAELDLIALREFLQRMGRFSAEQGVAPYLSPDYPLSTLVPSLLVAEPLTGVLRPRNFAVLLFGRNPQRFIPGAVTMFSIYPGTDRSDRHAERHELDGNLVEQALKLKELLDVQSYTAYDKADPKAPNAIRYPPNALYEALGNALAHRDYELVDPTRLTVFADRIEISSPGPLPTGVDIEALRAGNAPPKWRNQALAWFFTRLQLAQGEGQGIPTILRAMREEGNPPPVFDADQIRVVVTLPAHPRHAVLRDLRAAEQALVLGDLERARSQVEGVLDRDPLNFRAVQLFAEVHQARRDSAAVAAWARARLDELGGLPSQVLLALGEAIGSEQTTDEGRHLAIHLLDRAATGRLQEDTVRRIVLALRRAGDDERAFSLLDGQLLARPEWASNPLMLQLRGDTLIGMARRCREMATKPEVAPTTRARAWREFGSYLDRAEHDLRAALVLSADTRLREQITNSIAVVDQLRQEERPPEDAEPGAADGDTR</sequence>
<reference evidence="4" key="1">
    <citation type="submission" date="2016-02" db="EMBL/GenBank/DDBJ databases">
        <authorList>
            <person name="Wibberg D."/>
        </authorList>
    </citation>
    <scope>NUCLEOTIDE SEQUENCE [LARGE SCALE GENOMIC DNA]</scope>
</reference>
<dbReference type="Gene3D" id="3.30.950.30">
    <property type="entry name" value="Schlafen, AAA domain"/>
    <property type="match status" value="1"/>
</dbReference>